<dbReference type="SUPFAM" id="SSF54403">
    <property type="entry name" value="Cystatin/monellin"/>
    <property type="match status" value="1"/>
</dbReference>
<organism evidence="6 8">
    <name type="scientific">Forsythia ovata</name>
    <dbReference type="NCBI Taxonomy" id="205694"/>
    <lineage>
        <taxon>Eukaryota</taxon>
        <taxon>Viridiplantae</taxon>
        <taxon>Streptophyta</taxon>
        <taxon>Embryophyta</taxon>
        <taxon>Tracheophyta</taxon>
        <taxon>Spermatophyta</taxon>
        <taxon>Magnoliopsida</taxon>
        <taxon>eudicotyledons</taxon>
        <taxon>Gunneridae</taxon>
        <taxon>Pentapetalae</taxon>
        <taxon>asterids</taxon>
        <taxon>lamiids</taxon>
        <taxon>Lamiales</taxon>
        <taxon>Oleaceae</taxon>
        <taxon>Forsythieae</taxon>
        <taxon>Forsythia</taxon>
    </lineage>
</organism>
<name>A0ABD1VNP5_9LAMI</name>
<dbReference type="SUPFAM" id="SSF54928">
    <property type="entry name" value="RNA-binding domain, RBD"/>
    <property type="match status" value="1"/>
</dbReference>
<dbReference type="Proteomes" id="UP001604277">
    <property type="component" value="Unassembled WGS sequence"/>
</dbReference>
<evidence type="ECO:0000256" key="3">
    <source>
        <dbReference type="ARBA" id="ARBA00022704"/>
    </source>
</evidence>
<dbReference type="GO" id="GO:0006397">
    <property type="term" value="P:mRNA processing"/>
    <property type="evidence" value="ECO:0007669"/>
    <property type="project" value="UniProtKB-KW"/>
</dbReference>
<keyword evidence="4" id="KW-0694">RNA-binding</keyword>
<evidence type="ECO:0000313" key="7">
    <source>
        <dbReference type="EMBL" id="KAL2538008.1"/>
    </source>
</evidence>
<feature type="domain" description="Cystatin" evidence="5">
    <location>
        <begin position="58"/>
        <end position="122"/>
    </location>
</feature>
<keyword evidence="2" id="KW-0646">Protease inhibitor</keyword>
<evidence type="ECO:0000313" key="8">
    <source>
        <dbReference type="Proteomes" id="UP001604277"/>
    </source>
</evidence>
<reference evidence="8" key="2">
    <citation type="submission" date="2024-07" db="EMBL/GenBank/DDBJ databases">
        <title>Two chromosome-level genome assemblies of Korean endemic species Abeliophyllum distichum and Forsythia ovata (Oleaceae).</title>
        <authorList>
            <person name="Jang H."/>
        </authorList>
    </citation>
    <scope>NUCLEOTIDE SEQUENCE [LARGE SCALE GENOMIC DNA]</scope>
</reference>
<evidence type="ECO:0000256" key="2">
    <source>
        <dbReference type="ARBA" id="ARBA00022690"/>
    </source>
</evidence>
<keyword evidence="1" id="KW-0507">mRNA processing</keyword>
<evidence type="ECO:0000313" key="6">
    <source>
        <dbReference type="EMBL" id="KAL2537995.1"/>
    </source>
</evidence>
<gene>
    <name evidence="6" type="ORF">Fot_19386</name>
    <name evidence="7" type="ORF">Fot_19399</name>
</gene>
<proteinExistence type="predicted"/>
<dbReference type="InterPro" id="IPR012677">
    <property type="entry name" value="Nucleotide-bd_a/b_plait_sf"/>
</dbReference>
<evidence type="ECO:0000259" key="5">
    <source>
        <dbReference type="Pfam" id="PF16845"/>
    </source>
</evidence>
<dbReference type="Gene3D" id="3.10.450.10">
    <property type="match status" value="1"/>
</dbReference>
<reference evidence="6" key="1">
    <citation type="submission" date="2024-07" db="EMBL/GenBank/DDBJ databases">
        <title>Two chromosome-level genome assemblies of Korean endemic species Abeliophyllum distichum and Forsythia ovata (Oleaceae).</title>
        <authorList>
            <person name="Mun J.H."/>
        </authorList>
    </citation>
    <scope>NUCLEOTIDE SEQUENCE</scope>
    <source>
        <strain evidence="6">KNKB202402200001</strain>
        <tissue evidence="6">Leaf</tissue>
    </source>
</reference>
<dbReference type="AlphaFoldDB" id="A0ABD1VNP5"/>
<dbReference type="EMBL" id="JBFOLJ010000005">
    <property type="protein sequence ID" value="KAL2538008.1"/>
    <property type="molecule type" value="Genomic_DNA"/>
</dbReference>
<dbReference type="PANTHER" id="PTHR47640">
    <property type="entry name" value="TRNA SELENOCYSTEINE 1-ASSOCIATED PROTEIN 1-RELATED-RELATED"/>
    <property type="match status" value="1"/>
</dbReference>
<evidence type="ECO:0000256" key="4">
    <source>
        <dbReference type="ARBA" id="ARBA00022884"/>
    </source>
</evidence>
<dbReference type="EMBL" id="JBFOLJ010000005">
    <property type="protein sequence ID" value="KAL2537995.1"/>
    <property type="molecule type" value="Genomic_DNA"/>
</dbReference>
<dbReference type="InterPro" id="IPR000010">
    <property type="entry name" value="Cystatin_dom"/>
</dbReference>
<keyword evidence="8" id="KW-1185">Reference proteome</keyword>
<dbReference type="PANTHER" id="PTHR47640:SF70">
    <property type="entry name" value="CYSTEINE PROTEINASE INHIBITOR"/>
    <property type="match status" value="1"/>
</dbReference>
<protein>
    <recommendedName>
        <fullName evidence="5">Cystatin domain-containing protein</fullName>
    </recommendedName>
</protein>
<dbReference type="Pfam" id="PF16845">
    <property type="entry name" value="SQAPI"/>
    <property type="match status" value="1"/>
</dbReference>
<keyword evidence="3" id="KW-0789">Thiol protease inhibitor</keyword>
<dbReference type="GO" id="GO:0004869">
    <property type="term" value="F:cysteine-type endopeptidase inhibitor activity"/>
    <property type="evidence" value="ECO:0007669"/>
    <property type="project" value="UniProtKB-KW"/>
</dbReference>
<dbReference type="InterPro" id="IPR050825">
    <property type="entry name" value="RBM42_RBP45_47-like"/>
</dbReference>
<evidence type="ECO:0000256" key="1">
    <source>
        <dbReference type="ARBA" id="ARBA00022664"/>
    </source>
</evidence>
<comment type="caution">
    <text evidence="6">The sequence shown here is derived from an EMBL/GenBank/DDBJ whole genome shotgun (WGS) entry which is preliminary data.</text>
</comment>
<dbReference type="InterPro" id="IPR046350">
    <property type="entry name" value="Cystatin_sf"/>
</dbReference>
<dbReference type="GO" id="GO:0003723">
    <property type="term" value="F:RNA binding"/>
    <property type="evidence" value="ECO:0007669"/>
    <property type="project" value="UniProtKB-KW"/>
</dbReference>
<dbReference type="Gene3D" id="3.30.70.330">
    <property type="match status" value="1"/>
</dbReference>
<sequence length="252" mass="29258">MENLTFNQAAYSEYMDDMNNSEGFYVTPTDDGSNILGGITRICAKNQHHIYRKGELAALFAVEQHNKKKKDTDLKLLRILNLNMEPSAAAIYYITLAAVDPFGEVNHYQAKVWEKMHTGYQLQIFRVAPYAAKSSESIKNRCCCIRVDNLQPGMDENYLYHKCFYRVRQEILTIKVIRNQQTGDSEGYGRLLFKNQEAAEIFLMRYNDKLMPHTNQHFKLGWETCSRNLMIHTNEHIQSLTEGFTLFDFADN</sequence>
<accession>A0ABD1VNP5</accession>
<dbReference type="InterPro" id="IPR035979">
    <property type="entry name" value="RBD_domain_sf"/>
</dbReference>